<sequence>MDLSKCRRSLERLKAYYEDRLQMLLRLFRYTDWDTRDRSEYREFLVKLDTAADDTVHVNNLLKNANSRLRHFLAVDSIFVLHVVGWAEAVLCVTGSICSHERIDLRFENIYNATCDFSDWHRSRQCCPEPCGYDWEAAECWEEGGRRDGSFGVAVGGGCGGRGRGRGRGAAGGETTVCSPPLQLDLVEGIRLLNLGYLLVQFLESRGNPINLLYTSIHGDVGEAGRWVERRLGCSTGRERAGWAGGEVDEFEVQRWPEEEKVPGAASTLVKLANTTPTYSATLLSPNMNPSKPPAAPMTSEEMAKEIHKLREENRELREERREHLDEIDDLERKLARARSTAK</sequence>
<proteinExistence type="predicted"/>
<dbReference type="Proteomes" id="UP001492380">
    <property type="component" value="Unassembled WGS sequence"/>
</dbReference>
<gene>
    <name evidence="2" type="ORF">HDK90DRAFT_469475</name>
</gene>
<dbReference type="EMBL" id="JBBWRZ010000011">
    <property type="protein sequence ID" value="KAK8225766.1"/>
    <property type="molecule type" value="Genomic_DNA"/>
</dbReference>
<keyword evidence="3" id="KW-1185">Reference proteome</keyword>
<comment type="caution">
    <text evidence="2">The sequence shown here is derived from an EMBL/GenBank/DDBJ whole genome shotgun (WGS) entry which is preliminary data.</text>
</comment>
<evidence type="ECO:0000313" key="2">
    <source>
        <dbReference type="EMBL" id="KAK8225766.1"/>
    </source>
</evidence>
<feature type="compositionally biased region" description="Basic and acidic residues" evidence="1">
    <location>
        <begin position="302"/>
        <end position="335"/>
    </location>
</feature>
<evidence type="ECO:0000256" key="1">
    <source>
        <dbReference type="SAM" id="MobiDB-lite"/>
    </source>
</evidence>
<reference evidence="2 3" key="1">
    <citation type="submission" date="2024-04" db="EMBL/GenBank/DDBJ databases">
        <title>Phyllosticta paracitricarpa is synonymous to the EU quarantine fungus P. citricarpa based on phylogenomic analyses.</title>
        <authorList>
            <consortium name="Lawrence Berkeley National Laboratory"/>
            <person name="Van Ingen-Buijs V.A."/>
            <person name="Van Westerhoven A.C."/>
            <person name="Haridas S."/>
            <person name="Skiadas P."/>
            <person name="Martin F."/>
            <person name="Groenewald J.Z."/>
            <person name="Crous P.W."/>
            <person name="Seidl M.F."/>
        </authorList>
    </citation>
    <scope>NUCLEOTIDE SEQUENCE [LARGE SCALE GENOMIC DNA]</scope>
    <source>
        <strain evidence="2 3">CBS 123374</strain>
    </source>
</reference>
<evidence type="ECO:0000313" key="3">
    <source>
        <dbReference type="Proteomes" id="UP001492380"/>
    </source>
</evidence>
<organism evidence="2 3">
    <name type="scientific">Phyllosticta capitalensis</name>
    <dbReference type="NCBI Taxonomy" id="121624"/>
    <lineage>
        <taxon>Eukaryota</taxon>
        <taxon>Fungi</taxon>
        <taxon>Dikarya</taxon>
        <taxon>Ascomycota</taxon>
        <taxon>Pezizomycotina</taxon>
        <taxon>Dothideomycetes</taxon>
        <taxon>Dothideomycetes incertae sedis</taxon>
        <taxon>Botryosphaeriales</taxon>
        <taxon>Phyllostictaceae</taxon>
        <taxon>Phyllosticta</taxon>
    </lineage>
</organism>
<accession>A0ABR1YC50</accession>
<name>A0ABR1YC50_9PEZI</name>
<protein>
    <submittedName>
        <fullName evidence="2">Uncharacterized protein</fullName>
    </submittedName>
</protein>
<feature type="region of interest" description="Disordered" evidence="1">
    <location>
        <begin position="285"/>
        <end position="343"/>
    </location>
</feature>